<dbReference type="Pfam" id="PF24829">
    <property type="entry name" value="Phage_connect_2"/>
    <property type="match status" value="1"/>
</dbReference>
<evidence type="ECO:0000313" key="2">
    <source>
        <dbReference type="Proteomes" id="UP000199410"/>
    </source>
</evidence>
<comment type="caution">
    <text evidence="1">The sequence shown here is derived from an EMBL/GenBank/DDBJ whole genome shotgun (WGS) entry which is preliminary data.</text>
</comment>
<dbReference type="InterPro" id="IPR006450">
    <property type="entry name" value="Phage_HK97_gp6-like"/>
</dbReference>
<sequence length="97" mass="10899">MDGDLLNKIKFAMRIDGEDHDGEIKDMIVEAKKLIEEAGVSISKINDDDPLIRKACISYCKSNFGYDDKHDKFASIFKEMLIHLSLLSSYKGDENGG</sequence>
<dbReference type="RefSeq" id="WP_089986013.1">
    <property type="nucleotide sequence ID" value="NZ_FMVP01000006.1"/>
</dbReference>
<evidence type="ECO:0000313" key="1">
    <source>
        <dbReference type="EMBL" id="SEQ59770.1"/>
    </source>
</evidence>
<name>A0A1H9HBQ2_9BACI</name>
<dbReference type="EMBL" id="FOEL01000006">
    <property type="protein sequence ID" value="SEQ59770.1"/>
    <property type="molecule type" value="Genomic_DNA"/>
</dbReference>
<gene>
    <name evidence="1" type="ORF">SAMN02787113_01978</name>
</gene>
<dbReference type="Proteomes" id="UP000199410">
    <property type="component" value="Unassembled WGS sequence"/>
</dbReference>
<reference evidence="1 2" key="1">
    <citation type="submission" date="2016-10" db="EMBL/GenBank/DDBJ databases">
        <authorList>
            <person name="Varghese N."/>
            <person name="Submissions S."/>
        </authorList>
    </citation>
    <scope>NUCLEOTIDE SEQUENCE [LARGE SCALE GENOMIC DNA]</scope>
    <source>
        <strain evidence="1 2">TC-13</strain>
    </source>
</reference>
<accession>A0A1H9HBQ2</accession>
<dbReference type="NCBIfam" id="TIGR01560">
    <property type="entry name" value="put_DNA_pack"/>
    <property type="match status" value="1"/>
</dbReference>
<proteinExistence type="predicted"/>
<protein>
    <submittedName>
        <fullName evidence="1">Uncharacterized phage protein (Possible DNA packaging)</fullName>
    </submittedName>
</protein>
<dbReference type="AlphaFoldDB" id="A0A1H9HBQ2"/>
<dbReference type="InterPro" id="IPR056951">
    <property type="entry name" value="Phage_connect_2"/>
</dbReference>
<organism evidence="1 2">
    <name type="scientific">Lysinibacillus fusiformis</name>
    <dbReference type="NCBI Taxonomy" id="28031"/>
    <lineage>
        <taxon>Bacteria</taxon>
        <taxon>Bacillati</taxon>
        <taxon>Bacillota</taxon>
        <taxon>Bacilli</taxon>
        <taxon>Bacillales</taxon>
        <taxon>Bacillaceae</taxon>
        <taxon>Lysinibacillus</taxon>
    </lineage>
</organism>